<feature type="transmembrane region" description="Helical" evidence="1">
    <location>
        <begin position="190"/>
        <end position="213"/>
    </location>
</feature>
<name>A0ABY0FTJ5_9PLEO</name>
<protein>
    <submittedName>
        <fullName evidence="2">Uncharacterized protein</fullName>
    </submittedName>
</protein>
<sequence>MHRKAVPARQVDALLGDNSTAKLLEDKFVIKSHVTYHKQNSKLRDFFRHARLLLPNTLYRRVTSYETPTEQRKVAEYQSRGMASLNSSLHLVPFCVAVALLVLDWTSYWVGRKPSSPGLQFAAKMHEITMQGSIVDILVYTIRTQALHSWMPLGALSGAAQAPQLSYLWSLDFFSALTSGNYMMWQKTSFAVSVCGLLFLNAVVGPSSALLMIPQPGMSYLNDTRTLYYNLSDKVFFPELLHYAYQLNLSNFDRTADIETYDMTIAEDGRRDLKLSWPFTSWQFTERLAGATNQDPRNISTRHEYLLISLPTVMSTSQLVSLGPSPEDRSDELSANTIWTLRTWQPLVRVTCTYTEGESEDVSYLDEHGSKHTLGGSKDLRRQMAENYSATHPTHATSLWIAAPGNSHLLLGLFPMSYGNIRSQSEQTIGVTSVNVCAVSAYWRDTLTTLVLTGKGYLIENDRLPTEQSMSREKLRPITIDPRGIYLRYSVRARPPPRASSLGKAFVDILASLQDDTGRNASQTESHNLVERYDRSVVENPATRTEFQVDERLHGYGYGSNSMPTKFAVAIITIYSTLVFVYVFYIISTGHTSTAWTSVTEIVMLALQSREPDHLGHISVGADSMETFRKSVGIRVRTAPVGDTGEIREKLELVFEHDQDSKEAAEMKTERNKAY</sequence>
<comment type="caution">
    <text evidence="2">The sequence shown here is derived from an EMBL/GenBank/DDBJ whole genome shotgun (WGS) entry which is preliminary data.</text>
</comment>
<evidence type="ECO:0000256" key="1">
    <source>
        <dbReference type="SAM" id="Phobius"/>
    </source>
</evidence>
<organism evidence="2 3">
    <name type="scientific">Alternaria tenuissima</name>
    <dbReference type="NCBI Taxonomy" id="119927"/>
    <lineage>
        <taxon>Eukaryota</taxon>
        <taxon>Fungi</taxon>
        <taxon>Dikarya</taxon>
        <taxon>Ascomycota</taxon>
        <taxon>Pezizomycotina</taxon>
        <taxon>Dothideomycetes</taxon>
        <taxon>Pleosporomycetidae</taxon>
        <taxon>Pleosporales</taxon>
        <taxon>Pleosporineae</taxon>
        <taxon>Pleosporaceae</taxon>
        <taxon>Alternaria</taxon>
        <taxon>Alternaria sect. Alternaria</taxon>
        <taxon>Alternaria alternata complex</taxon>
    </lineage>
</organism>
<keyword evidence="1" id="KW-1133">Transmembrane helix</keyword>
<keyword evidence="1" id="KW-0472">Membrane</keyword>
<dbReference type="Proteomes" id="UP000293195">
    <property type="component" value="Unassembled WGS sequence"/>
</dbReference>
<accession>A0ABY0FTJ5</accession>
<feature type="transmembrane region" description="Helical" evidence="1">
    <location>
        <begin position="567"/>
        <end position="587"/>
    </location>
</feature>
<evidence type="ECO:0000313" key="2">
    <source>
        <dbReference type="EMBL" id="RYN87294.1"/>
    </source>
</evidence>
<reference evidence="3" key="1">
    <citation type="journal article" date="2019" name="bioRxiv">
        <title>Genomics, evolutionary history and diagnostics of the Alternaria alternata species group including apple and Asian pear pathotypes.</title>
        <authorList>
            <person name="Armitage A.D."/>
            <person name="Cockerton H.M."/>
            <person name="Sreenivasaprasad S."/>
            <person name="Woodhall J.W."/>
            <person name="Lane C.R."/>
            <person name="Harrison R.J."/>
            <person name="Clarkson J.P."/>
        </authorList>
    </citation>
    <scope>NUCLEOTIDE SEQUENCE [LARGE SCALE GENOMIC DNA]</scope>
    <source>
        <strain evidence="3">FERA 635</strain>
    </source>
</reference>
<proteinExistence type="predicted"/>
<keyword evidence="3" id="KW-1185">Reference proteome</keyword>
<keyword evidence="1" id="KW-0812">Transmembrane</keyword>
<dbReference type="EMBL" id="PDXF01000122">
    <property type="protein sequence ID" value="RYN87294.1"/>
    <property type="molecule type" value="Genomic_DNA"/>
</dbReference>
<evidence type="ECO:0000313" key="3">
    <source>
        <dbReference type="Proteomes" id="UP000293195"/>
    </source>
</evidence>
<gene>
    <name evidence="2" type="ORF">AA0119_g12511</name>
</gene>